<comment type="caution">
    <text evidence="2">The sequence shown here is derived from an EMBL/GenBank/DDBJ whole genome shotgun (WGS) entry which is preliminary data.</text>
</comment>
<feature type="region of interest" description="Disordered" evidence="1">
    <location>
        <begin position="1"/>
        <end position="79"/>
    </location>
</feature>
<evidence type="ECO:0000313" key="3">
    <source>
        <dbReference type="Proteomes" id="UP000789405"/>
    </source>
</evidence>
<name>A0A9N9A665_9GLOM</name>
<evidence type="ECO:0000256" key="1">
    <source>
        <dbReference type="SAM" id="MobiDB-lite"/>
    </source>
</evidence>
<sequence>MTHPKKELDTSISDAPLAESSVEQERPSVTDNKEQETPFIVVSHRKHKNKNKKRSTERGRNLSHPEQNQMVLKDTHQKPEEVKIGTLESQYYSVQKALKSLYKQPGPQHDLTQNISRFKWIKSK</sequence>
<protein>
    <submittedName>
        <fullName evidence="2">23399_t:CDS:1</fullName>
    </submittedName>
</protein>
<dbReference type="Proteomes" id="UP000789405">
    <property type="component" value="Unassembled WGS sequence"/>
</dbReference>
<proteinExistence type="predicted"/>
<reference evidence="2" key="1">
    <citation type="submission" date="2021-06" db="EMBL/GenBank/DDBJ databases">
        <authorList>
            <person name="Kallberg Y."/>
            <person name="Tangrot J."/>
            <person name="Rosling A."/>
        </authorList>
    </citation>
    <scope>NUCLEOTIDE SEQUENCE</scope>
    <source>
        <strain evidence="2">MA453B</strain>
    </source>
</reference>
<evidence type="ECO:0000313" key="2">
    <source>
        <dbReference type="EMBL" id="CAG8519468.1"/>
    </source>
</evidence>
<feature type="compositionally biased region" description="Basic and acidic residues" evidence="1">
    <location>
        <begin position="23"/>
        <end position="36"/>
    </location>
</feature>
<keyword evidence="3" id="KW-1185">Reference proteome</keyword>
<dbReference type="AlphaFoldDB" id="A0A9N9A665"/>
<organism evidence="2 3">
    <name type="scientific">Dentiscutata erythropus</name>
    <dbReference type="NCBI Taxonomy" id="1348616"/>
    <lineage>
        <taxon>Eukaryota</taxon>
        <taxon>Fungi</taxon>
        <taxon>Fungi incertae sedis</taxon>
        <taxon>Mucoromycota</taxon>
        <taxon>Glomeromycotina</taxon>
        <taxon>Glomeromycetes</taxon>
        <taxon>Diversisporales</taxon>
        <taxon>Gigasporaceae</taxon>
        <taxon>Dentiscutata</taxon>
    </lineage>
</organism>
<accession>A0A9N9A665</accession>
<dbReference type="EMBL" id="CAJVPY010001378">
    <property type="protein sequence ID" value="CAG8519468.1"/>
    <property type="molecule type" value="Genomic_DNA"/>
</dbReference>
<gene>
    <name evidence="2" type="ORF">DERYTH_LOCUS3796</name>
</gene>
<feature type="compositionally biased region" description="Basic residues" evidence="1">
    <location>
        <begin position="43"/>
        <end position="53"/>
    </location>
</feature>